<dbReference type="InterPro" id="IPR050725">
    <property type="entry name" value="CysQ/Inositol_MonoPase"/>
</dbReference>
<dbReference type="InterPro" id="IPR000760">
    <property type="entry name" value="Inositol_monophosphatase-like"/>
</dbReference>
<evidence type="ECO:0000256" key="4">
    <source>
        <dbReference type="ARBA" id="ARBA00022519"/>
    </source>
</evidence>
<evidence type="ECO:0000256" key="1">
    <source>
        <dbReference type="ARBA" id="ARBA00001625"/>
    </source>
</evidence>
<feature type="binding site" evidence="9">
    <location>
        <position position="96"/>
    </location>
    <ligand>
        <name>Mg(2+)</name>
        <dbReference type="ChEBI" id="CHEBI:18420"/>
        <label>1</label>
    </ligand>
</feature>
<dbReference type="SUPFAM" id="SSF56655">
    <property type="entry name" value="Carbohydrate phosphatase"/>
    <property type="match status" value="1"/>
</dbReference>
<feature type="binding site" evidence="9">
    <location>
        <position position="99"/>
    </location>
    <ligand>
        <name>Mg(2+)</name>
        <dbReference type="ChEBI" id="CHEBI:18420"/>
        <label>2</label>
    </ligand>
</feature>
<feature type="binding site" evidence="9">
    <location>
        <position position="76"/>
    </location>
    <ligand>
        <name>Mg(2+)</name>
        <dbReference type="ChEBI" id="CHEBI:18420"/>
        <label>1</label>
    </ligand>
</feature>
<gene>
    <name evidence="9" type="primary">cysQ</name>
    <name evidence="10" type="ORF">J2W55_000514</name>
</gene>
<comment type="cofactor">
    <cofactor evidence="9">
        <name>Mg(2+)</name>
        <dbReference type="ChEBI" id="CHEBI:18420"/>
    </cofactor>
</comment>
<keyword evidence="7 9" id="KW-0460">Magnesium</keyword>
<keyword evidence="4" id="KW-0997">Cell inner membrane</keyword>
<dbReference type="InterPro" id="IPR006240">
    <property type="entry name" value="CysQ"/>
</dbReference>
<evidence type="ECO:0000256" key="7">
    <source>
        <dbReference type="ARBA" id="ARBA00022842"/>
    </source>
</evidence>
<dbReference type="PANTHER" id="PTHR43028:SF5">
    <property type="entry name" value="3'(2'),5'-BISPHOSPHATE NUCLEOTIDASE 1"/>
    <property type="match status" value="1"/>
</dbReference>
<comment type="similarity">
    <text evidence="2 9">Belongs to the inositol monophosphatase superfamily. CysQ family.</text>
</comment>
<dbReference type="EMBL" id="JAVDUU010000001">
    <property type="protein sequence ID" value="MDR6940686.1"/>
    <property type="molecule type" value="Genomic_DNA"/>
</dbReference>
<proteinExistence type="inferred from homology"/>
<dbReference type="InterPro" id="IPR020550">
    <property type="entry name" value="Inositol_monophosphatase_CS"/>
</dbReference>
<comment type="caution">
    <text evidence="10">The sequence shown here is derived from an EMBL/GenBank/DDBJ whole genome shotgun (WGS) entry which is preliminary data.</text>
</comment>
<dbReference type="PROSITE" id="PS00630">
    <property type="entry name" value="IMP_2"/>
    <property type="match status" value="1"/>
</dbReference>
<feature type="binding site" evidence="9">
    <location>
        <position position="221"/>
    </location>
    <ligand>
        <name>Mg(2+)</name>
        <dbReference type="ChEBI" id="CHEBI:18420"/>
        <label>2</label>
    </ligand>
</feature>
<reference evidence="10 11" key="1">
    <citation type="submission" date="2023-07" db="EMBL/GenBank/DDBJ databases">
        <title>Sorghum-associated microbial communities from plants grown in Nebraska, USA.</title>
        <authorList>
            <person name="Schachtman D."/>
        </authorList>
    </citation>
    <scope>NUCLEOTIDE SEQUENCE [LARGE SCALE GENOMIC DNA]</scope>
    <source>
        <strain evidence="10 11">3262</strain>
    </source>
</reference>
<evidence type="ECO:0000256" key="2">
    <source>
        <dbReference type="ARBA" id="ARBA00005289"/>
    </source>
</evidence>
<comment type="catalytic activity">
    <reaction evidence="1 9">
        <text>adenosine 3',5'-bisphosphate + H2O = AMP + phosphate</text>
        <dbReference type="Rhea" id="RHEA:10040"/>
        <dbReference type="ChEBI" id="CHEBI:15377"/>
        <dbReference type="ChEBI" id="CHEBI:43474"/>
        <dbReference type="ChEBI" id="CHEBI:58343"/>
        <dbReference type="ChEBI" id="CHEBI:456215"/>
        <dbReference type="EC" id="3.1.3.7"/>
    </reaction>
</comment>
<dbReference type="HAMAP" id="MF_02095">
    <property type="entry name" value="CysQ"/>
    <property type="match status" value="1"/>
</dbReference>
<dbReference type="InterPro" id="IPR020583">
    <property type="entry name" value="Inositol_monoP_metal-BS"/>
</dbReference>
<dbReference type="GO" id="GO:0008441">
    <property type="term" value="F:3'(2'),5'-bisphosphate nucleotidase activity"/>
    <property type="evidence" value="ECO:0007669"/>
    <property type="project" value="UniProtKB-EC"/>
</dbReference>
<dbReference type="Proteomes" id="UP001247620">
    <property type="component" value="Unassembled WGS sequence"/>
</dbReference>
<sequence length="261" mass="28508">MKFVFKDLPPIDLTVLNDIAKEAGAGILTVYNQSPENMGVTFKADLSPLTVADSLSHDIIFKQLTALTPHIPIISEEGKDIPYDTRKSWEYFWCVDPLDGTKEFIKHNGEFTVNIALIHKNVPVLGIIYIPVTGNLYYGGANIGSWKQTSNGVTTQLHADVNSTSWIAAGSRSHAAPEETAVLSGYPVKETIIAGSSLKFCLIAEGKAHIYYRHGPTMEWDTAAGQAIATFSGAQMTMPNGEPFLYNKPSLLNSGFICKVR</sequence>
<evidence type="ECO:0000313" key="10">
    <source>
        <dbReference type="EMBL" id="MDR6940686.1"/>
    </source>
</evidence>
<comment type="function">
    <text evidence="9">Converts adenosine-3',5'-bisphosphate (PAP) to AMP.</text>
</comment>
<dbReference type="Gene3D" id="3.30.540.10">
    <property type="entry name" value="Fructose-1,6-Bisphosphatase, subunit A, domain 1"/>
    <property type="match status" value="1"/>
</dbReference>
<accession>A0ABU1T5L7</accession>
<dbReference type="PROSITE" id="PS00629">
    <property type="entry name" value="IMP_1"/>
    <property type="match status" value="1"/>
</dbReference>
<keyword evidence="6 9" id="KW-0378">Hydrolase</keyword>
<keyword evidence="5 9" id="KW-0479">Metal-binding</keyword>
<dbReference type="CDD" id="cd01638">
    <property type="entry name" value="CysQ"/>
    <property type="match status" value="1"/>
</dbReference>
<evidence type="ECO:0000256" key="5">
    <source>
        <dbReference type="ARBA" id="ARBA00022723"/>
    </source>
</evidence>
<dbReference type="PANTHER" id="PTHR43028">
    <property type="entry name" value="3'(2'),5'-BISPHOSPHATE NUCLEOTIDASE 1"/>
    <property type="match status" value="1"/>
</dbReference>
<dbReference type="PRINTS" id="PR00377">
    <property type="entry name" value="IMPHPHTASES"/>
</dbReference>
<comment type="subcellular location">
    <subcellularLocation>
        <location evidence="9">Cell membrane</location>
        <topology evidence="9">Peripheral membrane protein</topology>
        <orientation evidence="9">Cytoplasmic side</orientation>
    </subcellularLocation>
</comment>
<evidence type="ECO:0000256" key="9">
    <source>
        <dbReference type="HAMAP-Rule" id="MF_02095"/>
    </source>
</evidence>
<dbReference type="EC" id="3.1.3.7" evidence="9"/>
<evidence type="ECO:0000256" key="6">
    <source>
        <dbReference type="ARBA" id="ARBA00022801"/>
    </source>
</evidence>
<dbReference type="NCBIfam" id="TIGR01331">
    <property type="entry name" value="bisphos_cysQ"/>
    <property type="match status" value="1"/>
</dbReference>
<organism evidence="10 11">
    <name type="scientific">Mucilaginibacter pocheonensis</name>
    <dbReference type="NCBI Taxonomy" id="398050"/>
    <lineage>
        <taxon>Bacteria</taxon>
        <taxon>Pseudomonadati</taxon>
        <taxon>Bacteroidota</taxon>
        <taxon>Sphingobacteriia</taxon>
        <taxon>Sphingobacteriales</taxon>
        <taxon>Sphingobacteriaceae</taxon>
        <taxon>Mucilaginibacter</taxon>
    </lineage>
</organism>
<feature type="binding site" evidence="9">
    <location>
        <begin position="98"/>
        <end position="101"/>
    </location>
    <ligand>
        <name>substrate</name>
    </ligand>
</feature>
<keyword evidence="3 9" id="KW-1003">Cell membrane</keyword>
<dbReference type="RefSeq" id="WP_310091596.1">
    <property type="nucleotide sequence ID" value="NZ_JAVDUU010000001.1"/>
</dbReference>
<keyword evidence="8 9" id="KW-0472">Membrane</keyword>
<feature type="binding site" evidence="9">
    <location>
        <position position="76"/>
    </location>
    <ligand>
        <name>substrate</name>
    </ligand>
</feature>
<dbReference type="Gene3D" id="3.40.190.80">
    <property type="match status" value="1"/>
</dbReference>
<evidence type="ECO:0000256" key="8">
    <source>
        <dbReference type="ARBA" id="ARBA00023136"/>
    </source>
</evidence>
<protein>
    <recommendedName>
        <fullName evidence="9">3'(2'),5'-bisphosphate nucleotidase CysQ</fullName>
        <ecNumber evidence="9">3.1.3.7</ecNumber>
    </recommendedName>
    <alternativeName>
        <fullName evidence="9">3'(2'),5-bisphosphonucleoside 3'(2')-phosphohydrolase</fullName>
    </alternativeName>
    <alternativeName>
        <fullName evidence="9">3'-phosphoadenosine 5'-phosphate phosphatase</fullName>
        <shortName evidence="9">PAP phosphatase</shortName>
    </alternativeName>
</protein>
<keyword evidence="11" id="KW-1185">Reference proteome</keyword>
<feature type="binding site" evidence="9">
    <location>
        <position position="98"/>
    </location>
    <ligand>
        <name>Mg(2+)</name>
        <dbReference type="ChEBI" id="CHEBI:18420"/>
        <label>1</label>
    </ligand>
</feature>
<evidence type="ECO:0000256" key="3">
    <source>
        <dbReference type="ARBA" id="ARBA00022475"/>
    </source>
</evidence>
<evidence type="ECO:0000313" key="11">
    <source>
        <dbReference type="Proteomes" id="UP001247620"/>
    </source>
</evidence>
<feature type="binding site" evidence="9">
    <location>
        <position position="221"/>
    </location>
    <ligand>
        <name>substrate</name>
    </ligand>
</feature>
<feature type="binding site" evidence="9">
    <location>
        <position position="96"/>
    </location>
    <ligand>
        <name>Mg(2+)</name>
        <dbReference type="ChEBI" id="CHEBI:18420"/>
        <label>2</label>
    </ligand>
</feature>
<name>A0ABU1T5L7_9SPHI</name>
<dbReference type="Pfam" id="PF00459">
    <property type="entry name" value="Inositol_P"/>
    <property type="match status" value="1"/>
</dbReference>